<dbReference type="InterPro" id="IPR011011">
    <property type="entry name" value="Znf_FYVE_PHD"/>
</dbReference>
<dbReference type="Proteomes" id="UP000008743">
    <property type="component" value="Unassembled WGS sequence"/>
</dbReference>
<dbReference type="GO" id="GO:0008270">
    <property type="term" value="F:zinc ion binding"/>
    <property type="evidence" value="ECO:0007669"/>
    <property type="project" value="UniProtKB-KW"/>
</dbReference>
<feature type="repeat" description="ANK" evidence="6">
    <location>
        <begin position="758"/>
        <end position="791"/>
    </location>
</feature>
<feature type="repeat" description="ANK" evidence="6">
    <location>
        <begin position="1000"/>
        <end position="1032"/>
    </location>
</feature>
<dbReference type="InterPro" id="IPR011333">
    <property type="entry name" value="SKP1/BTB/POZ_sf"/>
</dbReference>
<keyword evidence="3 7" id="KW-0863">Zinc-finger</keyword>
<dbReference type="InterPro" id="IPR002110">
    <property type="entry name" value="Ankyrin_rpt"/>
</dbReference>
<dbReference type="Gene3D" id="3.30.710.10">
    <property type="entry name" value="Potassium Channel Kv1.1, Chain A"/>
    <property type="match status" value="1"/>
</dbReference>
<dbReference type="SMART" id="SM00225">
    <property type="entry name" value="BTB"/>
    <property type="match status" value="1"/>
</dbReference>
<evidence type="ECO:0000256" key="1">
    <source>
        <dbReference type="ARBA" id="ARBA00022723"/>
    </source>
</evidence>
<dbReference type="PANTHER" id="PTHR24166">
    <property type="entry name" value="ROLLING PEBBLES, ISOFORM B"/>
    <property type="match status" value="1"/>
</dbReference>
<keyword evidence="2" id="KW-0677">Repeat</keyword>
<evidence type="ECO:0000256" key="7">
    <source>
        <dbReference type="PROSITE-ProRule" id="PRU00091"/>
    </source>
</evidence>
<dbReference type="Pfam" id="PF01363">
    <property type="entry name" value="FYVE"/>
    <property type="match status" value="1"/>
</dbReference>
<dbReference type="Gene3D" id="3.30.40.10">
    <property type="entry name" value="Zinc/RING finger domain, C3HC4 (zinc finger)"/>
    <property type="match status" value="1"/>
</dbReference>
<dbReference type="InterPro" id="IPR049763">
    <property type="entry name" value="ANKFY1_BACK"/>
</dbReference>
<dbReference type="InterPro" id="IPR000306">
    <property type="entry name" value="Znf_FYVE"/>
</dbReference>
<sequence length="1125" mass="120242">MAASSGGDSEVGKLQKHLSLLREQYVKLQARLAEVEKAHAAASTAAGQIGVDHFVPRLLRTVEELFDKDTYSDIKINLAGRIIPGHRLVLAARGGNWGVTDLAQVTELTLADLPHEVGWALLKWVYTDRVDIRPDINFTIEVMRAAHRFRLEPLKIRCEHALMALANVSNCTSLFRYADEAGAQDLRRTCLQLILTYWTQIDPAQFDTMPAPLLFEVFKQITAFTLHLAVSRGREDVVFLFLIENDTNVVEKINEVDEKGDVALHLALLGRHESIAETLVDHGCDVDSPQATTNKTLLHRALERKDETTAAFLVSHGASVNAVTSAATGSTTPLHIASKLNLPVTAKLLINSAANVNAQDASGATALHVSIGAGFAEIVNALLAAPAIDLSLKDNLERTTLWLALVQRNEQLASTLVAAGCDTNAPDNLRNTLLHHAIQCQYTAAALFLISNGASVDAANAAGTTPLHLAALFAYAELATTLLNAGAKVNVRDSKGRTPLHNAIRGDNGSQPLGFPATPVHVSDAPRRATGPTNPASEDVARRLIRHAGVDLNARDEEDNTPLGLALLLQAKTIATALVEAGADKECVSAQGGYTLLHQAILRKDAGAARFLLEAGSSINSKTGSNQSPLMLAITNEIGPVVEVLCSMGADPNGFDNAGNTALWTALTLRQADVASTLVKYRADVDAMNAQGEALLHSAIRKRDSFIATFLIGNGAKVNARSSKGQCTPLHLAAEQGLEDVCVFLLQNGADINAQESQGLTPLHVAVESRHPTIVQCLLHQNGVDLTIVDGLGATPFATALNTKDLDISALILSVDASVAEQADDRGRNFLHQAIAENDVDRVLFLIELKVDVNSRVQDAEHLTPLFLAVRLGAEAICKHLIQAGADVNARDGHDSDALHVACSLNLATVVNLLVEAGADLTAVDSDRRTALHLAVANQHINVVRRLVKESAVDLNARDAKSQTVLHVLAAGAAQNAIALLDVLLQFAGGSLDINAVDIDGNTPLFYAFGVGHELLCVALVKAGAQIGLQNKAGKSVMDEANKGRIQRKIIDAVPAVLTWLDGKACQNCNDKFSVSKRKHHCRHCARVLCSKCCPSDKEVLLAKFDEKKPARVCDACHEVLSAPF</sequence>
<evidence type="ECO:0000256" key="6">
    <source>
        <dbReference type="PROSITE-ProRule" id="PRU00023"/>
    </source>
</evidence>
<feature type="coiled-coil region" evidence="8">
    <location>
        <begin position="11"/>
        <end position="38"/>
    </location>
</feature>
<dbReference type="Pfam" id="PF12796">
    <property type="entry name" value="Ank_2"/>
    <property type="match status" value="5"/>
</dbReference>
<feature type="domain" description="BTB" evidence="9">
    <location>
        <begin position="72"/>
        <end position="134"/>
    </location>
</feature>
<dbReference type="InterPro" id="IPR036770">
    <property type="entry name" value="Ankyrin_rpt-contain_sf"/>
</dbReference>
<keyword evidence="4" id="KW-0862">Zinc</keyword>
<dbReference type="SMART" id="SM00248">
    <property type="entry name" value="ANK"/>
    <property type="match status" value="23"/>
</dbReference>
<evidence type="ECO:0000259" key="9">
    <source>
        <dbReference type="PROSITE" id="PS50097"/>
    </source>
</evidence>
<keyword evidence="1" id="KW-0479">Metal-binding</keyword>
<dbReference type="AlphaFoldDB" id="A0A0D2WVN3"/>
<feature type="repeat" description="ANK" evidence="6">
    <location>
        <begin position="259"/>
        <end position="291"/>
    </location>
</feature>
<dbReference type="Gene3D" id="1.25.40.20">
    <property type="entry name" value="Ankyrin repeat-containing domain"/>
    <property type="match status" value="7"/>
</dbReference>
<dbReference type="CDD" id="cd18501">
    <property type="entry name" value="BACK_ANKFY1_Rank5"/>
    <property type="match status" value="1"/>
</dbReference>
<feature type="repeat" description="ANK" evidence="6">
    <location>
        <begin position="293"/>
        <end position="325"/>
    </location>
</feature>
<dbReference type="OrthoDB" id="2306477at2759"/>
<dbReference type="SUPFAM" id="SSF57903">
    <property type="entry name" value="FYVE/PHD zinc finger"/>
    <property type="match status" value="1"/>
</dbReference>
<keyword evidence="5 6" id="KW-0040">ANK repeat</keyword>
<reference evidence="12" key="1">
    <citation type="submission" date="2011-02" db="EMBL/GenBank/DDBJ databases">
        <title>The Genome Sequence of Capsaspora owczarzaki ATCC 30864.</title>
        <authorList>
            <person name="Russ C."/>
            <person name="Cuomo C."/>
            <person name="Burger G."/>
            <person name="Gray M.W."/>
            <person name="Holland P.W.H."/>
            <person name="King N."/>
            <person name="Lang F.B.F."/>
            <person name="Roger A.J."/>
            <person name="Ruiz-Trillo I."/>
            <person name="Young S.K."/>
            <person name="Zeng Q."/>
            <person name="Gargeya S."/>
            <person name="Alvarado L."/>
            <person name="Berlin A."/>
            <person name="Chapman S.B."/>
            <person name="Chen Z."/>
            <person name="Freedman E."/>
            <person name="Gellesch M."/>
            <person name="Goldberg J."/>
            <person name="Griggs A."/>
            <person name="Gujja S."/>
            <person name="Heilman E."/>
            <person name="Heiman D."/>
            <person name="Howarth C."/>
            <person name="Mehta T."/>
            <person name="Neiman D."/>
            <person name="Pearson M."/>
            <person name="Roberts A."/>
            <person name="Saif S."/>
            <person name="Shea T."/>
            <person name="Shenoy N."/>
            <person name="Sisk P."/>
            <person name="Stolte C."/>
            <person name="Sykes S."/>
            <person name="White J."/>
            <person name="Yandava C."/>
            <person name="Haas B."/>
            <person name="Nusbaum C."/>
            <person name="Birren B."/>
        </authorList>
    </citation>
    <scope>NUCLEOTIDE SEQUENCE</scope>
    <source>
        <strain evidence="12">ATCC 30864</strain>
    </source>
</reference>
<dbReference type="PROSITE" id="PS50297">
    <property type="entry name" value="ANK_REP_REGION"/>
    <property type="match status" value="9"/>
</dbReference>
<dbReference type="PRINTS" id="PR01415">
    <property type="entry name" value="ANKYRIN"/>
</dbReference>
<evidence type="ECO:0000256" key="3">
    <source>
        <dbReference type="ARBA" id="ARBA00022771"/>
    </source>
</evidence>
<feature type="repeat" description="ANK" evidence="6">
    <location>
        <begin position="592"/>
        <end position="624"/>
    </location>
</feature>
<dbReference type="CDD" id="cd18303">
    <property type="entry name" value="BTB_POZ_Rank-5"/>
    <property type="match status" value="1"/>
</dbReference>
<accession>A0A0D2WVN3</accession>
<dbReference type="SMART" id="SM00064">
    <property type="entry name" value="FYVE"/>
    <property type="match status" value="1"/>
</dbReference>
<dbReference type="PANTHER" id="PTHR24166:SF48">
    <property type="entry name" value="PROTEIN VAPYRIN"/>
    <property type="match status" value="1"/>
</dbReference>
<dbReference type="InterPro" id="IPR013083">
    <property type="entry name" value="Znf_RING/FYVE/PHD"/>
</dbReference>
<evidence type="ECO:0000256" key="8">
    <source>
        <dbReference type="SAM" id="Coils"/>
    </source>
</evidence>
<feature type="repeat" description="ANK" evidence="6">
    <location>
        <begin position="861"/>
        <end position="893"/>
    </location>
</feature>
<dbReference type="STRING" id="595528.A0A0D2WVN3"/>
<feature type="domain" description="FYVE-type" evidence="10">
    <location>
        <begin position="1060"/>
        <end position="1122"/>
    </location>
</feature>
<evidence type="ECO:0000313" key="12">
    <source>
        <dbReference type="Proteomes" id="UP000008743"/>
    </source>
</evidence>
<evidence type="ECO:0000256" key="4">
    <source>
        <dbReference type="ARBA" id="ARBA00022833"/>
    </source>
</evidence>
<evidence type="ECO:0000256" key="2">
    <source>
        <dbReference type="ARBA" id="ARBA00022737"/>
    </source>
</evidence>
<feature type="repeat" description="ANK" evidence="6">
    <location>
        <begin position="691"/>
        <end position="723"/>
    </location>
</feature>
<feature type="repeat" description="ANK" evidence="6">
    <location>
        <begin position="725"/>
        <end position="757"/>
    </location>
</feature>
<dbReference type="InParanoid" id="A0A0D2WVN3"/>
<dbReference type="Pfam" id="PF00023">
    <property type="entry name" value="Ank"/>
    <property type="match status" value="1"/>
</dbReference>
<feature type="repeat" description="ANK" evidence="6">
    <location>
        <begin position="462"/>
        <end position="494"/>
    </location>
</feature>
<feature type="repeat" description="ANK" evidence="6">
    <location>
        <begin position="329"/>
        <end position="361"/>
    </location>
</feature>
<dbReference type="Pfam" id="PF00651">
    <property type="entry name" value="BTB"/>
    <property type="match status" value="1"/>
</dbReference>
<evidence type="ECO:0000313" key="11">
    <source>
        <dbReference type="EMBL" id="KJE96925.1"/>
    </source>
</evidence>
<dbReference type="InterPro" id="IPR049765">
    <property type="entry name" value="ANFY1_BTB_POZ"/>
</dbReference>
<name>A0A0D2WVN3_CAPO3</name>
<dbReference type="SUPFAM" id="SSF54695">
    <property type="entry name" value="POZ domain"/>
    <property type="match status" value="1"/>
</dbReference>
<evidence type="ECO:0000256" key="5">
    <source>
        <dbReference type="ARBA" id="ARBA00023043"/>
    </source>
</evidence>
<gene>
    <name evidence="11" type="ORF">CAOG_007172</name>
</gene>
<dbReference type="PROSITE" id="PS50088">
    <property type="entry name" value="ANK_REPEAT"/>
    <property type="match status" value="13"/>
</dbReference>
<feature type="repeat" description="ANK" evidence="6">
    <location>
        <begin position="625"/>
        <end position="657"/>
    </location>
</feature>
<dbReference type="InterPro" id="IPR050889">
    <property type="entry name" value="Dendritic_Spine_Reg/Scaffold"/>
</dbReference>
<keyword evidence="8" id="KW-0175">Coiled coil</keyword>
<dbReference type="eggNOG" id="KOG0504">
    <property type="taxonomic scope" value="Eukaryota"/>
</dbReference>
<keyword evidence="12" id="KW-1185">Reference proteome</keyword>
<feature type="repeat" description="ANK" evidence="6">
    <location>
        <begin position="927"/>
        <end position="960"/>
    </location>
</feature>
<dbReference type="EMBL" id="KE346372">
    <property type="protein sequence ID" value="KJE96925.1"/>
    <property type="molecule type" value="Genomic_DNA"/>
</dbReference>
<dbReference type="InterPro" id="IPR017455">
    <property type="entry name" value="Znf_FYVE-rel"/>
</dbReference>
<organism evidence="11 12">
    <name type="scientific">Capsaspora owczarzaki (strain ATCC 30864)</name>
    <dbReference type="NCBI Taxonomy" id="595528"/>
    <lineage>
        <taxon>Eukaryota</taxon>
        <taxon>Filasterea</taxon>
        <taxon>Capsaspora</taxon>
    </lineage>
</organism>
<dbReference type="SUPFAM" id="SSF48403">
    <property type="entry name" value="Ankyrin repeat"/>
    <property type="match status" value="4"/>
</dbReference>
<dbReference type="eggNOG" id="KOG4591">
    <property type="taxonomic scope" value="Eukaryota"/>
</dbReference>
<proteinExistence type="predicted"/>
<dbReference type="PhylomeDB" id="A0A0D2WVN3"/>
<evidence type="ECO:0000259" key="10">
    <source>
        <dbReference type="PROSITE" id="PS50178"/>
    </source>
</evidence>
<dbReference type="InterPro" id="IPR000210">
    <property type="entry name" value="BTB/POZ_dom"/>
</dbReference>
<protein>
    <recommendedName>
        <fullName evidence="13">Ankyrin repeat and FYVE domain-containing protein 1</fullName>
    </recommendedName>
</protein>
<dbReference type="PROSITE" id="PS50178">
    <property type="entry name" value="ZF_FYVE"/>
    <property type="match status" value="1"/>
</dbReference>
<dbReference type="PROSITE" id="PS50097">
    <property type="entry name" value="BTB"/>
    <property type="match status" value="1"/>
</dbReference>
<evidence type="ECO:0008006" key="13">
    <source>
        <dbReference type="Google" id="ProtNLM"/>
    </source>
</evidence>
<feature type="repeat" description="ANK" evidence="6">
    <location>
        <begin position="894"/>
        <end position="926"/>
    </location>
</feature>